<organism evidence="4 5">
    <name type="scientific">Alcanivorax quisquiliarum</name>
    <dbReference type="NCBI Taxonomy" id="2933565"/>
    <lineage>
        <taxon>Bacteria</taxon>
        <taxon>Pseudomonadati</taxon>
        <taxon>Pseudomonadota</taxon>
        <taxon>Gammaproteobacteria</taxon>
        <taxon>Oceanospirillales</taxon>
        <taxon>Alcanivoracaceae</taxon>
        <taxon>Alcanivorax</taxon>
    </lineage>
</organism>
<feature type="region of interest" description="Disordered" evidence="1">
    <location>
        <begin position="172"/>
        <end position="191"/>
    </location>
</feature>
<dbReference type="Pfam" id="PF05618">
    <property type="entry name" value="Zn_protease"/>
    <property type="match status" value="1"/>
</dbReference>
<feature type="chain" id="PRO_5045130386" evidence="2">
    <location>
        <begin position="22"/>
        <end position="191"/>
    </location>
</feature>
<dbReference type="GO" id="GO:0006508">
    <property type="term" value="P:proteolysis"/>
    <property type="evidence" value="ECO:0007669"/>
    <property type="project" value="UniProtKB-KW"/>
</dbReference>
<evidence type="ECO:0000256" key="2">
    <source>
        <dbReference type="SAM" id="SignalP"/>
    </source>
</evidence>
<keyword evidence="4" id="KW-0645">Protease</keyword>
<dbReference type="Gene3D" id="2.40.70.10">
    <property type="entry name" value="Acid Proteases"/>
    <property type="match status" value="1"/>
</dbReference>
<comment type="caution">
    <text evidence="4">The sequence shown here is derived from an EMBL/GenBank/DDBJ whole genome shotgun (WGS) entry which is preliminary data.</text>
</comment>
<reference evidence="4" key="1">
    <citation type="submission" date="2022-04" db="EMBL/GenBank/DDBJ databases">
        <title>Alcanivorax sp. CY1518 draft genome sequence.</title>
        <authorList>
            <person name="Zhao G."/>
            <person name="An M."/>
        </authorList>
    </citation>
    <scope>NUCLEOTIDE SEQUENCE</scope>
    <source>
        <strain evidence="4">CY1518</strain>
    </source>
</reference>
<dbReference type="RefSeq" id="WP_246948065.1">
    <property type="nucleotide sequence ID" value="NZ_JALKII010000001.1"/>
</dbReference>
<evidence type="ECO:0000313" key="4">
    <source>
        <dbReference type="EMBL" id="MCK0536611.1"/>
    </source>
</evidence>
<dbReference type="PANTHER" id="PTHR38037:SF2">
    <property type="entry name" value="ATP-DEPENDENT ZINC PROTEASE DOMAIN-CONTAINING PROTEIN-RELATED"/>
    <property type="match status" value="1"/>
</dbReference>
<dbReference type="InterPro" id="IPR008503">
    <property type="entry name" value="Asp_endopeptidase"/>
</dbReference>
<sequence>MRYCVLALVLALLSTAGHARAPVFGWVEHATIEPWGVQVKAKLDTGALTSSMHAEDIRLFERENQEWVSFRARLLDQRSGEQVEKEFELPLYRDVQVRGAGGSDSRPVVLMKLCVGDTVYEEQFSLRDRSNMIYPVLLGRRALQHMGPIDVTQTFVHALGCDADSPVKAYVSTQDDADIDAEPDDENGTDR</sequence>
<keyword evidence="4" id="KW-0378">Hydrolase</keyword>
<dbReference type="Proteomes" id="UP001165524">
    <property type="component" value="Unassembled WGS sequence"/>
</dbReference>
<dbReference type="SUPFAM" id="SSF50630">
    <property type="entry name" value="Acid proteases"/>
    <property type="match status" value="1"/>
</dbReference>
<dbReference type="PANTHER" id="PTHR38037">
    <property type="entry name" value="ZN_PROTEASE DOMAIN-CONTAINING PROTEIN"/>
    <property type="match status" value="1"/>
</dbReference>
<name>A0ABT0E474_9GAMM</name>
<keyword evidence="5" id="KW-1185">Reference proteome</keyword>
<proteinExistence type="predicted"/>
<evidence type="ECO:0000256" key="1">
    <source>
        <dbReference type="SAM" id="MobiDB-lite"/>
    </source>
</evidence>
<feature type="signal peptide" evidence="2">
    <location>
        <begin position="1"/>
        <end position="21"/>
    </location>
</feature>
<keyword evidence="2" id="KW-0732">Signal</keyword>
<accession>A0ABT0E474</accession>
<feature type="domain" description="Retropepsin-like aspartic endopeptidase" evidence="3">
    <location>
        <begin position="23"/>
        <end position="157"/>
    </location>
</feature>
<dbReference type="InterPro" id="IPR021109">
    <property type="entry name" value="Peptidase_aspartic_dom_sf"/>
</dbReference>
<protein>
    <submittedName>
        <fullName evidence="4">ATP-dependent zinc protease</fullName>
    </submittedName>
</protein>
<gene>
    <name evidence="4" type="ORF">MU846_02715</name>
</gene>
<evidence type="ECO:0000313" key="5">
    <source>
        <dbReference type="Proteomes" id="UP001165524"/>
    </source>
</evidence>
<feature type="compositionally biased region" description="Acidic residues" evidence="1">
    <location>
        <begin position="175"/>
        <end position="191"/>
    </location>
</feature>
<dbReference type="GO" id="GO:0008233">
    <property type="term" value="F:peptidase activity"/>
    <property type="evidence" value="ECO:0007669"/>
    <property type="project" value="UniProtKB-KW"/>
</dbReference>
<evidence type="ECO:0000259" key="3">
    <source>
        <dbReference type="Pfam" id="PF05618"/>
    </source>
</evidence>
<dbReference type="EMBL" id="JALKII010000001">
    <property type="protein sequence ID" value="MCK0536611.1"/>
    <property type="molecule type" value="Genomic_DNA"/>
</dbReference>